<evidence type="ECO:0000256" key="1">
    <source>
        <dbReference type="ARBA" id="ARBA00004123"/>
    </source>
</evidence>
<feature type="domain" description="RRP12 HEAT" evidence="5">
    <location>
        <begin position="406"/>
        <end position="673"/>
    </location>
</feature>
<evidence type="ECO:0000256" key="3">
    <source>
        <dbReference type="ARBA" id="ARBA00023242"/>
    </source>
</evidence>
<feature type="compositionally biased region" description="Basic residues" evidence="4">
    <location>
        <begin position="11"/>
        <end position="21"/>
    </location>
</feature>
<dbReference type="InterPro" id="IPR012978">
    <property type="entry name" value="HEAT_RRP12"/>
</dbReference>
<dbReference type="PANTHER" id="PTHR48287">
    <property type="entry name" value="ARM REPEAT SUPERFAMILY PROTEIN"/>
    <property type="match status" value="1"/>
</dbReference>
<organism evidence="7 8">
    <name type="scientific">Callorhinchus milii</name>
    <name type="common">Ghost shark</name>
    <dbReference type="NCBI Taxonomy" id="7868"/>
    <lineage>
        <taxon>Eukaryota</taxon>
        <taxon>Metazoa</taxon>
        <taxon>Chordata</taxon>
        <taxon>Craniata</taxon>
        <taxon>Vertebrata</taxon>
        <taxon>Chondrichthyes</taxon>
        <taxon>Holocephali</taxon>
        <taxon>Chimaeriformes</taxon>
        <taxon>Callorhinchidae</taxon>
        <taxon>Callorhinchus</taxon>
    </lineage>
</organism>
<accession>A0A4W3IP71</accession>
<dbReference type="SUPFAM" id="SSF48371">
    <property type="entry name" value="ARM repeat"/>
    <property type="match status" value="1"/>
</dbReference>
<protein>
    <submittedName>
        <fullName evidence="7">Ribosomal RNA processing 12 homolog</fullName>
    </submittedName>
</protein>
<dbReference type="InterPro" id="IPR052087">
    <property type="entry name" value="RRP12"/>
</dbReference>
<dbReference type="InterPro" id="IPR011989">
    <property type="entry name" value="ARM-like"/>
</dbReference>
<evidence type="ECO:0000259" key="6">
    <source>
        <dbReference type="Pfam" id="PF25772"/>
    </source>
</evidence>
<dbReference type="Ensembl" id="ENSCMIT00000029756.1">
    <property type="protein sequence ID" value="ENSCMIP00000029291.1"/>
    <property type="gene ID" value="ENSCMIG00000012611.1"/>
</dbReference>
<dbReference type="Pfam" id="PF08161">
    <property type="entry name" value="RRP12_HEAT"/>
    <property type="match status" value="1"/>
</dbReference>
<reference evidence="7" key="5">
    <citation type="submission" date="2025-09" db="UniProtKB">
        <authorList>
            <consortium name="Ensembl"/>
        </authorList>
    </citation>
    <scope>IDENTIFICATION</scope>
</reference>
<gene>
    <name evidence="7" type="primary">rrp12</name>
</gene>
<dbReference type="GeneTree" id="ENSGT00390000013106"/>
<feature type="compositionally biased region" description="Basic residues" evidence="4">
    <location>
        <begin position="1186"/>
        <end position="1200"/>
    </location>
</feature>
<comment type="similarity">
    <text evidence="2">Belongs to the RRP12 family.</text>
</comment>
<dbReference type="GO" id="GO:0005634">
    <property type="term" value="C:nucleus"/>
    <property type="evidence" value="ECO:0007669"/>
    <property type="project" value="UniProtKB-SubCell"/>
</dbReference>
<reference evidence="8" key="1">
    <citation type="journal article" date="2006" name="Science">
        <title>Ancient noncoding elements conserved in the human genome.</title>
        <authorList>
            <person name="Venkatesh B."/>
            <person name="Kirkness E.F."/>
            <person name="Loh Y.H."/>
            <person name="Halpern A.L."/>
            <person name="Lee A.P."/>
            <person name="Johnson J."/>
            <person name="Dandona N."/>
            <person name="Viswanathan L.D."/>
            <person name="Tay A."/>
            <person name="Venter J.C."/>
            <person name="Strausberg R.L."/>
            <person name="Brenner S."/>
        </authorList>
    </citation>
    <scope>NUCLEOTIDE SEQUENCE [LARGE SCALE GENOMIC DNA]</scope>
</reference>
<evidence type="ECO:0000313" key="7">
    <source>
        <dbReference type="Ensembl" id="ENSCMIP00000029291.1"/>
    </source>
</evidence>
<reference evidence="8" key="3">
    <citation type="journal article" date="2014" name="Nature">
        <title>Elephant shark genome provides unique insights into gnathostome evolution.</title>
        <authorList>
            <consortium name="International Elephant Shark Genome Sequencing Consortium"/>
            <person name="Venkatesh B."/>
            <person name="Lee A.P."/>
            <person name="Ravi V."/>
            <person name="Maurya A.K."/>
            <person name="Lian M.M."/>
            <person name="Swann J.B."/>
            <person name="Ohta Y."/>
            <person name="Flajnik M.F."/>
            <person name="Sutoh Y."/>
            <person name="Kasahara M."/>
            <person name="Hoon S."/>
            <person name="Gangu V."/>
            <person name="Roy S.W."/>
            <person name="Irimia M."/>
            <person name="Korzh V."/>
            <person name="Kondrychyn I."/>
            <person name="Lim Z.W."/>
            <person name="Tay B.H."/>
            <person name="Tohari S."/>
            <person name="Kong K.W."/>
            <person name="Ho S."/>
            <person name="Lorente-Galdos B."/>
            <person name="Quilez J."/>
            <person name="Marques-Bonet T."/>
            <person name="Raney B.J."/>
            <person name="Ingham P.W."/>
            <person name="Tay A."/>
            <person name="Hillier L.W."/>
            <person name="Minx P."/>
            <person name="Boehm T."/>
            <person name="Wilson R.K."/>
            <person name="Brenner S."/>
            <person name="Warren W.C."/>
        </authorList>
    </citation>
    <scope>NUCLEOTIDE SEQUENCE [LARGE SCALE GENOMIC DNA]</scope>
</reference>
<evidence type="ECO:0000313" key="8">
    <source>
        <dbReference type="Proteomes" id="UP000314986"/>
    </source>
</evidence>
<dbReference type="InterPro" id="IPR057860">
    <property type="entry name" value="HEAT_RRP12_N"/>
</dbReference>
<comment type="subcellular location">
    <subcellularLocation>
        <location evidence="1">Nucleus</location>
    </subcellularLocation>
</comment>
<name>A0A4W3IP71_CALMI</name>
<reference evidence="7" key="4">
    <citation type="submission" date="2025-08" db="UniProtKB">
        <authorList>
            <consortium name="Ensembl"/>
        </authorList>
    </citation>
    <scope>IDENTIFICATION</scope>
</reference>
<feature type="domain" description="RRP12 N-terminal HEAT" evidence="6">
    <location>
        <begin position="91"/>
        <end position="320"/>
    </location>
</feature>
<dbReference type="Pfam" id="PF25772">
    <property type="entry name" value="HEAT_RRP12_N"/>
    <property type="match status" value="1"/>
</dbReference>
<proteinExistence type="inferred from homology"/>
<dbReference type="PANTHER" id="PTHR48287:SF1">
    <property type="entry name" value="ARM REPEAT SUPERFAMILY PROTEIN"/>
    <property type="match status" value="1"/>
</dbReference>
<dbReference type="Gene3D" id="1.25.10.10">
    <property type="entry name" value="Leucine-rich Repeat Variant"/>
    <property type="match status" value="1"/>
</dbReference>
<keyword evidence="8" id="KW-1185">Reference proteome</keyword>
<dbReference type="Proteomes" id="UP000314986">
    <property type="component" value="Unassembled WGS sequence"/>
</dbReference>
<evidence type="ECO:0000256" key="4">
    <source>
        <dbReference type="SAM" id="MobiDB-lite"/>
    </source>
</evidence>
<dbReference type="AlphaFoldDB" id="A0A4W3IP71"/>
<feature type="region of interest" description="Disordered" evidence="4">
    <location>
        <begin position="1137"/>
        <end position="1216"/>
    </location>
</feature>
<keyword evidence="3" id="KW-0539">Nucleus</keyword>
<evidence type="ECO:0000259" key="5">
    <source>
        <dbReference type="Pfam" id="PF08161"/>
    </source>
</evidence>
<reference evidence="8" key="2">
    <citation type="journal article" date="2007" name="PLoS Biol.">
        <title>Survey sequencing and comparative analysis of the elephant shark (Callorhinchus milii) genome.</title>
        <authorList>
            <person name="Venkatesh B."/>
            <person name="Kirkness E.F."/>
            <person name="Loh Y.H."/>
            <person name="Halpern A.L."/>
            <person name="Lee A.P."/>
            <person name="Johnson J."/>
            <person name="Dandona N."/>
            <person name="Viswanathan L.D."/>
            <person name="Tay A."/>
            <person name="Venter J.C."/>
            <person name="Strausberg R.L."/>
            <person name="Brenner S."/>
        </authorList>
    </citation>
    <scope>NUCLEOTIDE SEQUENCE [LARGE SCALE GENOMIC DNA]</scope>
</reference>
<evidence type="ECO:0000256" key="2">
    <source>
        <dbReference type="ARBA" id="ARBA00007690"/>
    </source>
</evidence>
<sequence>MVKAGRLRAGVNRKLKRWRKGHSSDSNPETSRFREAARSRFFRHSDLTVSALKLHNELQPCPGEEGALTEQTGGTFLSGLSDCSNLTFSRVQRLWESNSAAHKEVCAVLAAVTDVIRAEGGNETETEYFAALMTTMGAVETEESIAAVAYLLNLVMKRVPAPVLIRKFSETAQVFINVLGSEMGSGSTAAVRWVLSCLASLLRRQDLTVWSYPSTLQVYHGVLSFTIHGKPKVRKEAHRTICSILRGSDFMFSDMAPPHHPAAQSTARFCIQQIEESGGSKEATSTLHVLSLLREVLPCFPISCVKSCCETLLRVMTMSHMVTCAMQVFHGLFSAKSNSSLLTAELNAQIITALYDYLPNEKDLQPMLAWLAVLEKAHINLFRLQSSLCLAHLPRLFSTAMNCLLSPHSQVLSAAAQAMKVLLRECVAPAAADIESIAPTSSICRMFRVVEEGLTYRFHGSWAFVLQLLGTFIQVVGKPAFPIVKQCLQSLCDLRSTAHFAYTGELDRTVGAAVESMGPEAVLQAIPLQIDGTERNFDFPRSWLIPVIRDHVKHTQLGFFNRYFLPLAGSLKSRAVELAQTGQSLEAKIYDTLQWQVWTLLPGFCTKPTDTASAFQGLARTLGSAISDRPDLRLPICQGLRGLIRSCETDVDRIEVSRFAKNFLPILFNVYSAEPVPGDGSSHRLPILETIRCYLSITEQQLVCRFTEKATEKLMSSESSEFTRLSVMDLVVAMAPYLDEPSMSTVYQTLRSFLQQKKAYRVLEELCGGQQEPCRHFVNKHLEDLKETLLGSLRCAASPAKRPRLKCLIHIVKQLAVEHQEFIIALIPEVIICMKEVSVGARRNGYTLLVEIGRAFLRFSDNEFALQQYLGLVYAGLTGSVTMISCTVLALTRLLFEFKGQMDTATVEQLLTSVCLLLQSRTRDVVKSAFSFIKVVIFMVDTSVLAQHLQLLMESIKTVQNDIRRHFRVKIKNIFTKLTRKFGFEMIDSLVPEEYHRVLVNIRKAEARNKRQRASAAVGRECRKLYGLTRCDSHSSINDILADTESDDEEAAQEREVWGARRQPNRAWLQEGQGDEPLNFLDPKVAQRVLATKPELNKNVKIKHNFKFTSDGRLIAGSGFSMHRRCWKLNNTECEESKRHSQESYLGANEGRGGKEVPKPDQGTGDVKLKGKPDPFAYLPLNKSQLNRRTKAKMRGRFRGLVKGAPSRRGLKNQKL</sequence>
<feature type="region of interest" description="Disordered" evidence="4">
    <location>
        <begin position="1"/>
        <end position="33"/>
    </location>
</feature>
<dbReference type="InterPro" id="IPR016024">
    <property type="entry name" value="ARM-type_fold"/>
</dbReference>